<dbReference type="HOGENOM" id="CLU_106573_0_0_4"/>
<name>A1TQV1_PARC0</name>
<dbReference type="AlphaFoldDB" id="A1TQV1"/>
<evidence type="ECO:0000313" key="2">
    <source>
        <dbReference type="Proteomes" id="UP000002596"/>
    </source>
</evidence>
<organism evidence="1 2">
    <name type="scientific">Paracidovorax citrulli (strain AAC00-1)</name>
    <name type="common">Acidovorax citrulli</name>
    <dbReference type="NCBI Taxonomy" id="397945"/>
    <lineage>
        <taxon>Bacteria</taxon>
        <taxon>Pseudomonadati</taxon>
        <taxon>Pseudomonadota</taxon>
        <taxon>Betaproteobacteria</taxon>
        <taxon>Burkholderiales</taxon>
        <taxon>Comamonadaceae</taxon>
        <taxon>Paracidovorax</taxon>
    </lineage>
</organism>
<dbReference type="EMBL" id="CP000512">
    <property type="protein sequence ID" value="ABM33339.1"/>
    <property type="molecule type" value="Genomic_DNA"/>
</dbReference>
<dbReference type="Proteomes" id="UP000002596">
    <property type="component" value="Chromosome"/>
</dbReference>
<accession>A1TQV1</accession>
<dbReference type="KEGG" id="aav:Aave_2771"/>
<dbReference type="STRING" id="397945.Aave_2771"/>
<reference evidence="1" key="1">
    <citation type="submission" date="2006-12" db="EMBL/GenBank/DDBJ databases">
        <title>Complete sequence of Acidovorax avenae subsp. citrulli AAC00-1.</title>
        <authorList>
            <consortium name="US DOE Joint Genome Institute"/>
            <person name="Copeland A."/>
            <person name="Lucas S."/>
            <person name="Lapidus A."/>
            <person name="Barry K."/>
            <person name="Detter J.C."/>
            <person name="Glavina del Rio T."/>
            <person name="Dalin E."/>
            <person name="Tice H."/>
            <person name="Pitluck S."/>
            <person name="Kiss H."/>
            <person name="Brettin T."/>
            <person name="Bruce D."/>
            <person name="Han C."/>
            <person name="Tapia R."/>
            <person name="Gilna P."/>
            <person name="Schmutz J."/>
            <person name="Larimer F."/>
            <person name="Land M."/>
            <person name="Hauser L."/>
            <person name="Kyrpides N."/>
            <person name="Kim E."/>
            <person name="Stahl D."/>
            <person name="Richardson P."/>
        </authorList>
    </citation>
    <scope>NUCLEOTIDE SEQUENCE</scope>
    <source>
        <strain evidence="1">AAC00-1</strain>
    </source>
</reference>
<protein>
    <submittedName>
        <fullName evidence="1">Uncharacterized protein</fullName>
    </submittedName>
</protein>
<evidence type="ECO:0000313" key="1">
    <source>
        <dbReference type="EMBL" id="ABM33339.1"/>
    </source>
</evidence>
<proteinExistence type="predicted"/>
<dbReference type="eggNOG" id="ENOG5034APA">
    <property type="taxonomic scope" value="Bacteria"/>
</dbReference>
<sequence>MRCRNSSWHFLTHYRSNFKREPCFSSPRFTADAPSCDDYRPRMDEPARHPSLFSQHMPVRPCEDPPYLGRDVMDRGCAVYAIVDGLAQLGLADKVAALLHWLGRFEGLEKHLEEELDPTLCVRQIVLQQAAETPLAARQKASSRDSSWRNIVGAILEQPFVHTCSDWSGPDLRPRVVWDPLAQPFLEFLAEGREGEDMATWMPEDGNPDRARRSSIQLLAQGQGTL</sequence>
<gene>
    <name evidence="1" type="ordered locus">Aave_2771</name>
</gene>